<keyword evidence="2" id="KW-1185">Reference proteome</keyword>
<name>A0A4C1Y5C9_EUMVA</name>
<accession>A0A4C1Y5C9</accession>
<evidence type="ECO:0000313" key="2">
    <source>
        <dbReference type="Proteomes" id="UP000299102"/>
    </source>
</evidence>
<dbReference type="AlphaFoldDB" id="A0A4C1Y5C9"/>
<gene>
    <name evidence="1" type="ORF">EVAR_53386_1</name>
</gene>
<organism evidence="1 2">
    <name type="scientific">Eumeta variegata</name>
    <name type="common">Bagworm moth</name>
    <name type="synonym">Eumeta japonica</name>
    <dbReference type="NCBI Taxonomy" id="151549"/>
    <lineage>
        <taxon>Eukaryota</taxon>
        <taxon>Metazoa</taxon>
        <taxon>Ecdysozoa</taxon>
        <taxon>Arthropoda</taxon>
        <taxon>Hexapoda</taxon>
        <taxon>Insecta</taxon>
        <taxon>Pterygota</taxon>
        <taxon>Neoptera</taxon>
        <taxon>Endopterygota</taxon>
        <taxon>Lepidoptera</taxon>
        <taxon>Glossata</taxon>
        <taxon>Ditrysia</taxon>
        <taxon>Tineoidea</taxon>
        <taxon>Psychidae</taxon>
        <taxon>Oiketicinae</taxon>
        <taxon>Eumeta</taxon>
    </lineage>
</organism>
<dbReference type="Proteomes" id="UP000299102">
    <property type="component" value="Unassembled WGS sequence"/>
</dbReference>
<evidence type="ECO:0000313" key="1">
    <source>
        <dbReference type="EMBL" id="GBP71106.1"/>
    </source>
</evidence>
<reference evidence="1 2" key="1">
    <citation type="journal article" date="2019" name="Commun. Biol.">
        <title>The bagworm genome reveals a unique fibroin gene that provides high tensile strength.</title>
        <authorList>
            <person name="Kono N."/>
            <person name="Nakamura H."/>
            <person name="Ohtoshi R."/>
            <person name="Tomita M."/>
            <person name="Numata K."/>
            <person name="Arakawa K."/>
        </authorList>
    </citation>
    <scope>NUCLEOTIDE SEQUENCE [LARGE SCALE GENOMIC DNA]</scope>
</reference>
<sequence>MDPELTSITGLWSGAELTVKTANIKNEGIHLMHARVAPRTSTDNGKEIENGTGNRIRVRSEIENQTGVKIQRKIRIRIKRLIEIEIQKECLVEEPALAGRRGRDPHTSSRAHVHPENCESVNSMSEAHLLILAQAAGSGNGPAPRSRSKSWRVLSQLHRRHYEAIAMSAGAIRKINRFTFMEASRAG</sequence>
<protein>
    <submittedName>
        <fullName evidence="1">Uncharacterized protein</fullName>
    </submittedName>
</protein>
<proteinExistence type="predicted"/>
<comment type="caution">
    <text evidence="1">The sequence shown here is derived from an EMBL/GenBank/DDBJ whole genome shotgun (WGS) entry which is preliminary data.</text>
</comment>
<dbReference type="EMBL" id="BGZK01001097">
    <property type="protein sequence ID" value="GBP71106.1"/>
    <property type="molecule type" value="Genomic_DNA"/>
</dbReference>